<proteinExistence type="predicted"/>
<organism evidence="2 3">
    <name type="scientific">Kitasatospora nipponensis</name>
    <dbReference type="NCBI Taxonomy" id="258049"/>
    <lineage>
        <taxon>Bacteria</taxon>
        <taxon>Bacillati</taxon>
        <taxon>Actinomycetota</taxon>
        <taxon>Actinomycetes</taxon>
        <taxon>Kitasatosporales</taxon>
        <taxon>Streptomycetaceae</taxon>
        <taxon>Kitasatospora</taxon>
    </lineage>
</organism>
<gene>
    <name evidence="2" type="ORF">GCM10009665_11640</name>
</gene>
<comment type="caution">
    <text evidence="2">The sequence shown here is derived from an EMBL/GenBank/DDBJ whole genome shotgun (WGS) entry which is preliminary data.</text>
</comment>
<evidence type="ECO:0000313" key="2">
    <source>
        <dbReference type="EMBL" id="GAA1223038.1"/>
    </source>
</evidence>
<name>A0ABP4GHD8_9ACTN</name>
<protein>
    <recommendedName>
        <fullName evidence="1">Endonuclease/exonuclease/phosphatase domain-containing protein</fullName>
    </recommendedName>
</protein>
<keyword evidence="3" id="KW-1185">Reference proteome</keyword>
<dbReference type="EMBL" id="BAAALF010000011">
    <property type="protein sequence ID" value="GAA1223038.1"/>
    <property type="molecule type" value="Genomic_DNA"/>
</dbReference>
<reference evidence="3" key="1">
    <citation type="journal article" date="2019" name="Int. J. Syst. Evol. Microbiol.">
        <title>The Global Catalogue of Microorganisms (GCM) 10K type strain sequencing project: providing services to taxonomists for standard genome sequencing and annotation.</title>
        <authorList>
            <consortium name="The Broad Institute Genomics Platform"/>
            <consortium name="The Broad Institute Genome Sequencing Center for Infectious Disease"/>
            <person name="Wu L."/>
            <person name="Ma J."/>
        </authorList>
    </citation>
    <scope>NUCLEOTIDE SEQUENCE [LARGE SCALE GENOMIC DNA]</scope>
    <source>
        <strain evidence="3">JCM 13004</strain>
    </source>
</reference>
<dbReference type="Gene3D" id="3.60.10.10">
    <property type="entry name" value="Endonuclease/exonuclease/phosphatase"/>
    <property type="match status" value="1"/>
</dbReference>
<accession>A0ABP4GHD8</accession>
<dbReference type="SUPFAM" id="SSF56219">
    <property type="entry name" value="DNase I-like"/>
    <property type="match status" value="1"/>
</dbReference>
<dbReference type="PANTHER" id="PTHR42834:SF1">
    <property type="entry name" value="ENDONUCLEASE_EXONUCLEASE_PHOSPHATASE FAMILY PROTEIN (AFU_ORTHOLOGUE AFUA_3G09210)"/>
    <property type="match status" value="1"/>
</dbReference>
<dbReference type="InterPro" id="IPR036691">
    <property type="entry name" value="Endo/exonu/phosph_ase_sf"/>
</dbReference>
<dbReference type="InterPro" id="IPR005135">
    <property type="entry name" value="Endo/exonuclease/phosphatase"/>
</dbReference>
<sequence>MEHDFVQHLLDARKNAAVVVLGDLNDYQFSPALSSLRTGTSDGTGPSILTDPISTLPVDQQYTYDYEGVSEVLDHILVTQGVKDCTDQVAHVNSEYANQASDHDPQVVDLKP</sequence>
<dbReference type="Pfam" id="PF03372">
    <property type="entry name" value="Exo_endo_phos"/>
    <property type="match status" value="1"/>
</dbReference>
<feature type="domain" description="Endonuclease/exonuclease/phosphatase" evidence="1">
    <location>
        <begin position="9"/>
        <end position="103"/>
    </location>
</feature>
<dbReference type="Proteomes" id="UP001500037">
    <property type="component" value="Unassembled WGS sequence"/>
</dbReference>
<evidence type="ECO:0000313" key="3">
    <source>
        <dbReference type="Proteomes" id="UP001500037"/>
    </source>
</evidence>
<evidence type="ECO:0000259" key="1">
    <source>
        <dbReference type="Pfam" id="PF03372"/>
    </source>
</evidence>
<dbReference type="PANTHER" id="PTHR42834">
    <property type="entry name" value="ENDONUCLEASE/EXONUCLEASE/PHOSPHATASE FAMILY PROTEIN (AFU_ORTHOLOGUE AFUA_3G09210)"/>
    <property type="match status" value="1"/>
</dbReference>